<dbReference type="Proteomes" id="UP001054945">
    <property type="component" value="Unassembled WGS sequence"/>
</dbReference>
<evidence type="ECO:0000313" key="1">
    <source>
        <dbReference type="EMBL" id="GIY91717.1"/>
    </source>
</evidence>
<dbReference type="AlphaFoldDB" id="A0AAV4X994"/>
<gene>
    <name evidence="1" type="ORF">CEXT_528031</name>
</gene>
<evidence type="ECO:0000313" key="2">
    <source>
        <dbReference type="Proteomes" id="UP001054945"/>
    </source>
</evidence>
<organism evidence="1 2">
    <name type="scientific">Caerostris extrusa</name>
    <name type="common">Bark spider</name>
    <name type="synonym">Caerostris bankana</name>
    <dbReference type="NCBI Taxonomy" id="172846"/>
    <lineage>
        <taxon>Eukaryota</taxon>
        <taxon>Metazoa</taxon>
        <taxon>Ecdysozoa</taxon>
        <taxon>Arthropoda</taxon>
        <taxon>Chelicerata</taxon>
        <taxon>Arachnida</taxon>
        <taxon>Araneae</taxon>
        <taxon>Araneomorphae</taxon>
        <taxon>Entelegynae</taxon>
        <taxon>Araneoidea</taxon>
        <taxon>Araneidae</taxon>
        <taxon>Caerostris</taxon>
    </lineage>
</organism>
<protein>
    <submittedName>
        <fullName evidence="1">Uncharacterized protein</fullName>
    </submittedName>
</protein>
<reference evidence="1 2" key="1">
    <citation type="submission" date="2021-06" db="EMBL/GenBank/DDBJ databases">
        <title>Caerostris extrusa draft genome.</title>
        <authorList>
            <person name="Kono N."/>
            <person name="Arakawa K."/>
        </authorList>
    </citation>
    <scope>NUCLEOTIDE SEQUENCE [LARGE SCALE GENOMIC DNA]</scope>
</reference>
<proteinExistence type="predicted"/>
<sequence length="159" mass="18025">MCILSSNQIAREVLVGKSRLHGKNHALSFSTVKVSLRYKSSSPTFAHQILAMRKAIMFGDIVAKESYSKDTFKTSCSFYKNKDNENAIGKAIMLVFLKKFVLLSENKDHGNVRIMMMDHVAKLIVSNERKRGNPLGNRKRLENKKIKRRGKEIGGIIVE</sequence>
<accession>A0AAV4X994</accession>
<keyword evidence="2" id="KW-1185">Reference proteome</keyword>
<name>A0AAV4X994_CAEEX</name>
<dbReference type="EMBL" id="BPLR01017448">
    <property type="protein sequence ID" value="GIY91717.1"/>
    <property type="molecule type" value="Genomic_DNA"/>
</dbReference>
<comment type="caution">
    <text evidence="1">The sequence shown here is derived from an EMBL/GenBank/DDBJ whole genome shotgun (WGS) entry which is preliminary data.</text>
</comment>